<protein>
    <submittedName>
        <fullName evidence="1">Uncharacterized protein</fullName>
    </submittedName>
</protein>
<sequence>MVDQGTTRMMGTQGNRNIIYQRASGSGQLF</sequence>
<evidence type="ECO:0000313" key="1">
    <source>
        <dbReference type="EMBL" id="MBW84939.1"/>
    </source>
</evidence>
<dbReference type="EMBL" id="GGEC01004456">
    <property type="protein sequence ID" value="MBW84939.1"/>
    <property type="molecule type" value="Transcribed_RNA"/>
</dbReference>
<organism evidence="1">
    <name type="scientific">Rhizophora mucronata</name>
    <name type="common">Asiatic mangrove</name>
    <dbReference type="NCBI Taxonomy" id="61149"/>
    <lineage>
        <taxon>Eukaryota</taxon>
        <taxon>Viridiplantae</taxon>
        <taxon>Streptophyta</taxon>
        <taxon>Embryophyta</taxon>
        <taxon>Tracheophyta</taxon>
        <taxon>Spermatophyta</taxon>
        <taxon>Magnoliopsida</taxon>
        <taxon>eudicotyledons</taxon>
        <taxon>Gunneridae</taxon>
        <taxon>Pentapetalae</taxon>
        <taxon>rosids</taxon>
        <taxon>fabids</taxon>
        <taxon>Malpighiales</taxon>
        <taxon>Rhizophoraceae</taxon>
        <taxon>Rhizophora</taxon>
    </lineage>
</organism>
<proteinExistence type="predicted"/>
<accession>A0A2P2IUN6</accession>
<dbReference type="AlphaFoldDB" id="A0A2P2IUN6"/>
<reference evidence="1" key="1">
    <citation type="submission" date="2018-02" db="EMBL/GenBank/DDBJ databases">
        <title>Rhizophora mucronata_Transcriptome.</title>
        <authorList>
            <person name="Meera S.P."/>
            <person name="Sreeshan A."/>
            <person name="Augustine A."/>
        </authorList>
    </citation>
    <scope>NUCLEOTIDE SEQUENCE</scope>
    <source>
        <tissue evidence="1">Leaf</tissue>
    </source>
</reference>
<name>A0A2P2IUN6_RHIMU</name>